<gene>
    <name evidence="2" type="ORF">GALMADRAFT_217127</name>
</gene>
<accession>A0A067SHK8</accession>
<evidence type="ECO:0000313" key="3">
    <source>
        <dbReference type="Proteomes" id="UP000027222"/>
    </source>
</evidence>
<dbReference type="EMBL" id="KL142425">
    <property type="protein sequence ID" value="KDR66263.1"/>
    <property type="molecule type" value="Genomic_DNA"/>
</dbReference>
<keyword evidence="3" id="KW-1185">Reference proteome</keyword>
<name>A0A067SHK8_GALM3</name>
<organism evidence="2 3">
    <name type="scientific">Galerina marginata (strain CBS 339.88)</name>
    <dbReference type="NCBI Taxonomy" id="685588"/>
    <lineage>
        <taxon>Eukaryota</taxon>
        <taxon>Fungi</taxon>
        <taxon>Dikarya</taxon>
        <taxon>Basidiomycota</taxon>
        <taxon>Agaricomycotina</taxon>
        <taxon>Agaricomycetes</taxon>
        <taxon>Agaricomycetidae</taxon>
        <taxon>Agaricales</taxon>
        <taxon>Agaricineae</taxon>
        <taxon>Strophariaceae</taxon>
        <taxon>Galerina</taxon>
    </lineage>
</organism>
<dbReference type="AlphaFoldDB" id="A0A067SHK8"/>
<proteinExistence type="predicted"/>
<dbReference type="Proteomes" id="UP000027222">
    <property type="component" value="Unassembled WGS sequence"/>
</dbReference>
<protein>
    <submittedName>
        <fullName evidence="2">Uncharacterized protein</fullName>
    </submittedName>
</protein>
<feature type="region of interest" description="Disordered" evidence="1">
    <location>
        <begin position="1"/>
        <end position="36"/>
    </location>
</feature>
<evidence type="ECO:0000256" key="1">
    <source>
        <dbReference type="SAM" id="MobiDB-lite"/>
    </source>
</evidence>
<sequence>MESSDNHRQASTPPDVNGRIEGREPTAAADSVGNTEAPSIVQRNANAADLTELFSETNAEHLDMAHIDRNDNGVVLEGFPTAGAIMLFTGLVVHGGSYPRNHGSSRNTVIVANADTIRTTSGIEAVEGVADERRASKVYMRLLVLAKAPESRKRTKTCQERMSILR</sequence>
<reference evidence="3" key="1">
    <citation type="journal article" date="2014" name="Proc. Natl. Acad. Sci. U.S.A.">
        <title>Extensive sampling of basidiomycete genomes demonstrates inadequacy of the white-rot/brown-rot paradigm for wood decay fungi.</title>
        <authorList>
            <person name="Riley R."/>
            <person name="Salamov A.A."/>
            <person name="Brown D.W."/>
            <person name="Nagy L.G."/>
            <person name="Floudas D."/>
            <person name="Held B.W."/>
            <person name="Levasseur A."/>
            <person name="Lombard V."/>
            <person name="Morin E."/>
            <person name="Otillar R."/>
            <person name="Lindquist E.A."/>
            <person name="Sun H."/>
            <person name="LaButti K.M."/>
            <person name="Schmutz J."/>
            <person name="Jabbour D."/>
            <person name="Luo H."/>
            <person name="Baker S.E."/>
            <person name="Pisabarro A.G."/>
            <person name="Walton J.D."/>
            <person name="Blanchette R.A."/>
            <person name="Henrissat B."/>
            <person name="Martin F."/>
            <person name="Cullen D."/>
            <person name="Hibbett D.S."/>
            <person name="Grigoriev I.V."/>
        </authorList>
    </citation>
    <scope>NUCLEOTIDE SEQUENCE [LARGE SCALE GENOMIC DNA]</scope>
    <source>
        <strain evidence="3">CBS 339.88</strain>
    </source>
</reference>
<evidence type="ECO:0000313" key="2">
    <source>
        <dbReference type="EMBL" id="KDR66263.1"/>
    </source>
</evidence>
<dbReference type="HOGENOM" id="CLU_1602847_0_0_1"/>